<dbReference type="AlphaFoldDB" id="A0A2P8DZI9"/>
<evidence type="ECO:0000313" key="2">
    <source>
        <dbReference type="Proteomes" id="UP000240708"/>
    </source>
</evidence>
<dbReference type="Proteomes" id="UP000240708">
    <property type="component" value="Unassembled WGS sequence"/>
</dbReference>
<comment type="caution">
    <text evidence="1">The sequence shown here is derived from an EMBL/GenBank/DDBJ whole genome shotgun (WGS) entry which is preliminary data.</text>
</comment>
<gene>
    <name evidence="1" type="ORF">CLV48_10994</name>
</gene>
<dbReference type="EMBL" id="PYGF01000009">
    <property type="protein sequence ID" value="PSL02625.1"/>
    <property type="molecule type" value="Genomic_DNA"/>
</dbReference>
<accession>A0A2P8DZI9</accession>
<evidence type="ECO:0000313" key="1">
    <source>
        <dbReference type="EMBL" id="PSL02625.1"/>
    </source>
</evidence>
<reference evidence="1 2" key="1">
    <citation type="submission" date="2018-03" db="EMBL/GenBank/DDBJ databases">
        <title>Genomic Encyclopedia of Archaeal and Bacterial Type Strains, Phase II (KMG-II): from individual species to whole genera.</title>
        <authorList>
            <person name="Goeker M."/>
        </authorList>
    </citation>
    <scope>NUCLEOTIDE SEQUENCE [LARGE SCALE GENOMIC DNA]</scope>
    <source>
        <strain evidence="1 2">DSM 28057</strain>
    </source>
</reference>
<sequence>MVRFWLYILLIGLPFGQLSAQELNFTVIINSDRARTQETGVFEDMKVNFEQFLNGRNWTTDQFQAFERIKGNILITISDMPQVGFYNATVQIQTVRPIYGTNYESMVLNFIDRNWSFEFLQSQPLEFNRFSFLNNISSLLAYYAYIALGFDYDSFSLKGGDPYFEIANNIVNNAQQSPRPGWQPTPNDRRNRYWLINDIYTSSVFAPIREAIYLYHRKGLDQLTTNPDEAYKNIVEAIKLVAEANTQQPNGIFTIAFIDAKGDEVSKILKRAPLEIRTEAVGYLMKIDPNNARRYNDILKG</sequence>
<protein>
    <submittedName>
        <fullName evidence="1">Uncharacterized protein DUF4835</fullName>
    </submittedName>
</protein>
<keyword evidence="2" id="KW-1185">Reference proteome</keyword>
<name>A0A2P8DZI9_9BACT</name>
<organism evidence="1 2">
    <name type="scientific">Cecembia rubra</name>
    <dbReference type="NCBI Taxonomy" id="1485585"/>
    <lineage>
        <taxon>Bacteria</taxon>
        <taxon>Pseudomonadati</taxon>
        <taxon>Bacteroidota</taxon>
        <taxon>Cytophagia</taxon>
        <taxon>Cytophagales</taxon>
        <taxon>Cyclobacteriaceae</taxon>
        <taxon>Cecembia</taxon>
    </lineage>
</organism>
<dbReference type="InterPro" id="IPR032274">
    <property type="entry name" value="DUF4835"/>
</dbReference>
<dbReference type="Pfam" id="PF16119">
    <property type="entry name" value="DUF4835"/>
    <property type="match status" value="1"/>
</dbReference>
<proteinExistence type="predicted"/>
<dbReference type="OrthoDB" id="9773381at2"/>
<dbReference type="RefSeq" id="WP_106568180.1">
    <property type="nucleotide sequence ID" value="NZ_JAUVYL010000003.1"/>
</dbReference>